<reference evidence="7" key="1">
    <citation type="submission" date="2013-07" db="EMBL/GenBank/DDBJ databases">
        <authorList>
            <person name="Geib S."/>
        </authorList>
    </citation>
    <scope>NUCLEOTIDE SEQUENCE</scope>
</reference>
<dbReference type="Pfam" id="PF09809">
    <property type="entry name" value="MRP-L27"/>
    <property type="match status" value="1"/>
</dbReference>
<organism evidence="7">
    <name type="scientific">Ceratitis capitata</name>
    <name type="common">Mediterranean fruit fly</name>
    <name type="synonym">Tephritis capitata</name>
    <dbReference type="NCBI Taxonomy" id="7213"/>
    <lineage>
        <taxon>Eukaryota</taxon>
        <taxon>Metazoa</taxon>
        <taxon>Ecdysozoa</taxon>
        <taxon>Arthropoda</taxon>
        <taxon>Hexapoda</taxon>
        <taxon>Insecta</taxon>
        <taxon>Pterygota</taxon>
        <taxon>Neoptera</taxon>
        <taxon>Endopterygota</taxon>
        <taxon>Diptera</taxon>
        <taxon>Brachycera</taxon>
        <taxon>Muscomorpha</taxon>
        <taxon>Tephritoidea</taxon>
        <taxon>Tephritidae</taxon>
        <taxon>Ceratitis</taxon>
        <taxon>Ceratitis</taxon>
    </lineage>
</organism>
<dbReference type="PANTHER" id="PTHR21338:SF0">
    <property type="entry name" value="LARGE RIBOSOMAL SUBUNIT PROTEIN ML41"/>
    <property type="match status" value="1"/>
</dbReference>
<evidence type="ECO:0000256" key="1">
    <source>
        <dbReference type="ARBA" id="ARBA00004173"/>
    </source>
</evidence>
<dbReference type="GO" id="GO:0006412">
    <property type="term" value="P:translation"/>
    <property type="evidence" value="ECO:0007669"/>
    <property type="project" value="TreeGrafter"/>
</dbReference>
<evidence type="ECO:0000256" key="4">
    <source>
        <dbReference type="ARBA" id="ARBA00022980"/>
    </source>
</evidence>
<evidence type="ECO:0000256" key="6">
    <source>
        <dbReference type="ARBA" id="ARBA00023274"/>
    </source>
</evidence>
<protein>
    <submittedName>
        <fullName evidence="7">39S ribosomal protein L41, mitochondrial</fullName>
    </submittedName>
</protein>
<keyword evidence="5" id="KW-0496">Mitochondrion</keyword>
<dbReference type="OrthoDB" id="408933at2759"/>
<evidence type="ECO:0000256" key="5">
    <source>
        <dbReference type="ARBA" id="ARBA00023128"/>
    </source>
</evidence>
<gene>
    <name evidence="7" type="primary">RM41</name>
</gene>
<comment type="subcellular location">
    <subcellularLocation>
        <location evidence="1">Mitochondrion</location>
    </subcellularLocation>
</comment>
<dbReference type="PANTHER" id="PTHR21338">
    <property type="entry name" value="MITOCHONDRIAL RIBOSOMAL PROTEIN L41"/>
    <property type="match status" value="1"/>
</dbReference>
<keyword evidence="4 7" id="KW-0689">Ribosomal protein</keyword>
<reference evidence="7" key="2">
    <citation type="journal article" date="2014" name="BMC Genomics">
        <title>A genomic perspective to assessing quality of mass-reared SIT flies used in Mediterranean fruit fly (Ceratitis capitata) eradication in California.</title>
        <authorList>
            <person name="Calla B."/>
            <person name="Hall B."/>
            <person name="Hou S."/>
            <person name="Geib S.M."/>
        </authorList>
    </citation>
    <scope>NUCLEOTIDE SEQUENCE</scope>
</reference>
<evidence type="ECO:0000256" key="3">
    <source>
        <dbReference type="ARBA" id="ARBA00022946"/>
    </source>
</evidence>
<keyword evidence="3" id="KW-0809">Transit peptide</keyword>
<dbReference type="GO" id="GO:0005762">
    <property type="term" value="C:mitochondrial large ribosomal subunit"/>
    <property type="evidence" value="ECO:0007669"/>
    <property type="project" value="InterPro"/>
</dbReference>
<dbReference type="AlphaFoldDB" id="W8BND6"/>
<accession>W8BND6</accession>
<dbReference type="InterPro" id="IPR019189">
    <property type="entry name" value="Ribosomal_mL41"/>
</dbReference>
<comment type="similarity">
    <text evidence="2">Belongs to the mitochondrion-specific ribosomal protein mL41 family.</text>
</comment>
<proteinExistence type="evidence at transcript level"/>
<keyword evidence="6" id="KW-0687">Ribonucleoprotein</keyword>
<dbReference type="EMBL" id="GAMC01003975">
    <property type="protein sequence ID" value="JAC02581.1"/>
    <property type="molecule type" value="mRNA"/>
</dbReference>
<evidence type="ECO:0000256" key="2">
    <source>
        <dbReference type="ARBA" id="ARBA00010152"/>
    </source>
</evidence>
<sequence length="168" mass="18881">MQNCQKLFRVVPLIGNNSRCISTTAPLDGKRNFRKFMVPNKRGTRVVKEAQKTLANPPVPIDKRGVRDTGINIDGKYVEIPERIPELIVPDLTDCKLKPYVSYKSPDVVQSEFTSLDLFNAIYSKKIIEDFKEGKLNKDGSPVNPSNDELLTADEALIRARKTGSDIF</sequence>
<evidence type="ECO:0000313" key="7">
    <source>
        <dbReference type="EMBL" id="JAC02581.1"/>
    </source>
</evidence>
<dbReference type="GO" id="GO:0003735">
    <property type="term" value="F:structural constituent of ribosome"/>
    <property type="evidence" value="ECO:0007669"/>
    <property type="project" value="InterPro"/>
</dbReference>
<name>W8BND6_CERCA</name>